<dbReference type="EMBL" id="KZ451908">
    <property type="protein sequence ID" value="PKA63515.1"/>
    <property type="molecule type" value="Genomic_DNA"/>
</dbReference>
<gene>
    <name evidence="2" type="ORF">AXF42_Ash005410</name>
</gene>
<name>A0A2I0B6V2_9ASPA</name>
<organism evidence="2 3">
    <name type="scientific">Apostasia shenzhenica</name>
    <dbReference type="NCBI Taxonomy" id="1088818"/>
    <lineage>
        <taxon>Eukaryota</taxon>
        <taxon>Viridiplantae</taxon>
        <taxon>Streptophyta</taxon>
        <taxon>Embryophyta</taxon>
        <taxon>Tracheophyta</taxon>
        <taxon>Spermatophyta</taxon>
        <taxon>Magnoliopsida</taxon>
        <taxon>Liliopsida</taxon>
        <taxon>Asparagales</taxon>
        <taxon>Orchidaceae</taxon>
        <taxon>Apostasioideae</taxon>
        <taxon>Apostasia</taxon>
    </lineage>
</organism>
<protein>
    <submittedName>
        <fullName evidence="2">Uncharacterized protein</fullName>
    </submittedName>
</protein>
<accession>A0A2I0B6V2</accession>
<evidence type="ECO:0000313" key="2">
    <source>
        <dbReference type="EMBL" id="PKA63515.1"/>
    </source>
</evidence>
<feature type="region of interest" description="Disordered" evidence="1">
    <location>
        <begin position="71"/>
        <end position="95"/>
    </location>
</feature>
<sequence>MKKCHNAAQRSASMRSLHYGNIICEYLTARLGFDFSVEPVGASYYQFSIHSFKLRQPKPLFSTHIFGQSSISSTSTQPSSSAPSPSSTQPPSTSGVESLFTAKFVNFIVDSFRELGEKTERNYQQLLSQQAQIDSQSAFLIEIVKVVNNNSDNMIDFCTKILFHLKESKLMRDGKRC</sequence>
<evidence type="ECO:0000256" key="1">
    <source>
        <dbReference type="SAM" id="MobiDB-lite"/>
    </source>
</evidence>
<dbReference type="Proteomes" id="UP000236161">
    <property type="component" value="Unassembled WGS sequence"/>
</dbReference>
<proteinExistence type="predicted"/>
<feature type="compositionally biased region" description="Low complexity" evidence="1">
    <location>
        <begin position="71"/>
        <end position="94"/>
    </location>
</feature>
<evidence type="ECO:0000313" key="3">
    <source>
        <dbReference type="Proteomes" id="UP000236161"/>
    </source>
</evidence>
<keyword evidence="3" id="KW-1185">Reference proteome</keyword>
<dbReference type="AlphaFoldDB" id="A0A2I0B6V2"/>
<reference evidence="2 3" key="1">
    <citation type="journal article" date="2017" name="Nature">
        <title>The Apostasia genome and the evolution of orchids.</title>
        <authorList>
            <person name="Zhang G.Q."/>
            <person name="Liu K.W."/>
            <person name="Li Z."/>
            <person name="Lohaus R."/>
            <person name="Hsiao Y.Y."/>
            <person name="Niu S.C."/>
            <person name="Wang J.Y."/>
            <person name="Lin Y.C."/>
            <person name="Xu Q."/>
            <person name="Chen L.J."/>
            <person name="Yoshida K."/>
            <person name="Fujiwara S."/>
            <person name="Wang Z.W."/>
            <person name="Zhang Y.Q."/>
            <person name="Mitsuda N."/>
            <person name="Wang M."/>
            <person name="Liu G.H."/>
            <person name="Pecoraro L."/>
            <person name="Huang H.X."/>
            <person name="Xiao X.J."/>
            <person name="Lin M."/>
            <person name="Wu X.Y."/>
            <person name="Wu W.L."/>
            <person name="Chen Y.Y."/>
            <person name="Chang S.B."/>
            <person name="Sakamoto S."/>
            <person name="Ohme-Takagi M."/>
            <person name="Yagi M."/>
            <person name="Zeng S.J."/>
            <person name="Shen C.Y."/>
            <person name="Yeh C.M."/>
            <person name="Luo Y.B."/>
            <person name="Tsai W.C."/>
            <person name="Van de Peer Y."/>
            <person name="Liu Z.J."/>
        </authorList>
    </citation>
    <scope>NUCLEOTIDE SEQUENCE [LARGE SCALE GENOMIC DNA]</scope>
    <source>
        <strain evidence="3">cv. Shenzhen</strain>
        <tissue evidence="2">Stem</tissue>
    </source>
</reference>